<evidence type="ECO:0000256" key="1">
    <source>
        <dbReference type="ARBA" id="ARBA00006484"/>
    </source>
</evidence>
<dbReference type="SMART" id="SM00822">
    <property type="entry name" value="PKS_KR"/>
    <property type="match status" value="1"/>
</dbReference>
<keyword evidence="3" id="KW-1133">Transmembrane helix</keyword>
<gene>
    <name evidence="5" type="ORF">GCM10023147_12510</name>
</gene>
<protein>
    <submittedName>
        <fullName evidence="5">SDR family oxidoreductase</fullName>
    </submittedName>
</protein>
<feature type="transmembrane region" description="Helical" evidence="3">
    <location>
        <begin position="20"/>
        <end position="45"/>
    </location>
</feature>
<evidence type="ECO:0000259" key="4">
    <source>
        <dbReference type="SMART" id="SM00822"/>
    </source>
</evidence>
<keyword evidence="3" id="KW-0812">Transmembrane</keyword>
<proteinExistence type="inferred from homology"/>
<comment type="caution">
    <text evidence="5">The sequence shown here is derived from an EMBL/GenBank/DDBJ whole genome shotgun (WGS) entry which is preliminary data.</text>
</comment>
<keyword evidence="2" id="KW-0560">Oxidoreductase</keyword>
<dbReference type="SUPFAM" id="SSF51735">
    <property type="entry name" value="NAD(P)-binding Rossmann-fold domains"/>
    <property type="match status" value="1"/>
</dbReference>
<evidence type="ECO:0000313" key="6">
    <source>
        <dbReference type="Proteomes" id="UP001500635"/>
    </source>
</evidence>
<dbReference type="InterPro" id="IPR002347">
    <property type="entry name" value="SDR_fam"/>
</dbReference>
<dbReference type="PANTHER" id="PTHR43669:SF3">
    <property type="entry name" value="ALCOHOL DEHYDROGENASE, PUTATIVE (AFU_ORTHOLOGUE AFUA_3G03445)-RELATED"/>
    <property type="match status" value="1"/>
</dbReference>
<name>A0ABP8JAD0_9ACTN</name>
<organism evidence="5 6">
    <name type="scientific">Tsukamurella soli</name>
    <dbReference type="NCBI Taxonomy" id="644556"/>
    <lineage>
        <taxon>Bacteria</taxon>
        <taxon>Bacillati</taxon>
        <taxon>Actinomycetota</taxon>
        <taxon>Actinomycetes</taxon>
        <taxon>Mycobacteriales</taxon>
        <taxon>Tsukamurellaceae</taxon>
        <taxon>Tsukamurella</taxon>
    </lineage>
</organism>
<dbReference type="InterPro" id="IPR057326">
    <property type="entry name" value="KR_dom"/>
</dbReference>
<dbReference type="PROSITE" id="PS00061">
    <property type="entry name" value="ADH_SHORT"/>
    <property type="match status" value="1"/>
</dbReference>
<feature type="domain" description="Ketoreductase" evidence="4">
    <location>
        <begin position="17"/>
        <end position="196"/>
    </location>
</feature>
<keyword evidence="6" id="KW-1185">Reference proteome</keyword>
<dbReference type="PANTHER" id="PTHR43669">
    <property type="entry name" value="5-KETO-D-GLUCONATE 5-REDUCTASE"/>
    <property type="match status" value="1"/>
</dbReference>
<reference evidence="6" key="1">
    <citation type="journal article" date="2019" name="Int. J. Syst. Evol. Microbiol.">
        <title>The Global Catalogue of Microorganisms (GCM) 10K type strain sequencing project: providing services to taxonomists for standard genome sequencing and annotation.</title>
        <authorList>
            <consortium name="The Broad Institute Genomics Platform"/>
            <consortium name="The Broad Institute Genome Sequencing Center for Infectious Disease"/>
            <person name="Wu L."/>
            <person name="Ma J."/>
        </authorList>
    </citation>
    <scope>NUCLEOTIDE SEQUENCE [LARGE SCALE GENOMIC DNA]</scope>
    <source>
        <strain evidence="6">JCM 17688</strain>
    </source>
</reference>
<evidence type="ECO:0000313" key="5">
    <source>
        <dbReference type="EMBL" id="GAA4387723.1"/>
    </source>
</evidence>
<sequence length="257" mass="26530">MTETTNPIGIPLDLTGRTALITGAGSGIGAATAVALAGAGARVALLGRRADRLTQVARGIDGAAYAAADVTDRAALREAVRELRSTVGPFDLVCANAGAMLAAPFDTADEHEWERMVATNVTGLLTTARATIDDLLSAAADGRPADLVLTSSIGAHMVLPGYAVYTATKAAVTHLTTNLRAEYGPRGVRVRAIEPGMTESDLGQDMADPSAREFLQEFIVDNPPIPAAAIAESIRWSAALPAQVNVASMIVMPTVQG</sequence>
<evidence type="ECO:0000256" key="3">
    <source>
        <dbReference type="SAM" id="Phobius"/>
    </source>
</evidence>
<dbReference type="EMBL" id="BAABFR010000013">
    <property type="protein sequence ID" value="GAA4387723.1"/>
    <property type="molecule type" value="Genomic_DNA"/>
</dbReference>
<comment type="similarity">
    <text evidence="1">Belongs to the short-chain dehydrogenases/reductases (SDR) family.</text>
</comment>
<dbReference type="InterPro" id="IPR036291">
    <property type="entry name" value="NAD(P)-bd_dom_sf"/>
</dbReference>
<dbReference type="Pfam" id="PF00106">
    <property type="entry name" value="adh_short"/>
    <property type="match status" value="1"/>
</dbReference>
<dbReference type="Proteomes" id="UP001500635">
    <property type="component" value="Unassembled WGS sequence"/>
</dbReference>
<dbReference type="Gene3D" id="3.40.50.720">
    <property type="entry name" value="NAD(P)-binding Rossmann-like Domain"/>
    <property type="match status" value="1"/>
</dbReference>
<dbReference type="InterPro" id="IPR020904">
    <property type="entry name" value="Sc_DH/Rdtase_CS"/>
</dbReference>
<dbReference type="RefSeq" id="WP_344992464.1">
    <property type="nucleotide sequence ID" value="NZ_BAABFR010000013.1"/>
</dbReference>
<evidence type="ECO:0000256" key="2">
    <source>
        <dbReference type="ARBA" id="ARBA00023002"/>
    </source>
</evidence>
<keyword evidence="3" id="KW-0472">Membrane</keyword>
<accession>A0ABP8JAD0</accession>
<dbReference type="PRINTS" id="PR00081">
    <property type="entry name" value="GDHRDH"/>
</dbReference>